<sequence>MGGKPEIPGSLIASSHETRPELLRSTRPVSNNFPQHTLIFLKFTPVKKKTLHVLPFSPAAGPFPNLTGIPTRPLKSNQNYSKSDRRRNQERGKEEFGNSLIPHQIPTAL</sequence>
<evidence type="ECO:0000256" key="1">
    <source>
        <dbReference type="SAM" id="MobiDB-lite"/>
    </source>
</evidence>
<accession>A0AAW1WX34</accession>
<organism evidence="2 3">
    <name type="scientific">Rubus argutus</name>
    <name type="common">Southern blackberry</name>
    <dbReference type="NCBI Taxonomy" id="59490"/>
    <lineage>
        <taxon>Eukaryota</taxon>
        <taxon>Viridiplantae</taxon>
        <taxon>Streptophyta</taxon>
        <taxon>Embryophyta</taxon>
        <taxon>Tracheophyta</taxon>
        <taxon>Spermatophyta</taxon>
        <taxon>Magnoliopsida</taxon>
        <taxon>eudicotyledons</taxon>
        <taxon>Gunneridae</taxon>
        <taxon>Pentapetalae</taxon>
        <taxon>rosids</taxon>
        <taxon>fabids</taxon>
        <taxon>Rosales</taxon>
        <taxon>Rosaceae</taxon>
        <taxon>Rosoideae</taxon>
        <taxon>Rosoideae incertae sedis</taxon>
        <taxon>Rubus</taxon>
    </lineage>
</organism>
<keyword evidence="3" id="KW-1185">Reference proteome</keyword>
<dbReference type="EMBL" id="JBEDUW010000005">
    <property type="protein sequence ID" value="KAK9927870.1"/>
    <property type="molecule type" value="Genomic_DNA"/>
</dbReference>
<proteinExistence type="predicted"/>
<feature type="region of interest" description="Disordered" evidence="1">
    <location>
        <begin position="1"/>
        <end position="20"/>
    </location>
</feature>
<evidence type="ECO:0000313" key="3">
    <source>
        <dbReference type="Proteomes" id="UP001457282"/>
    </source>
</evidence>
<comment type="caution">
    <text evidence="2">The sequence shown here is derived from an EMBL/GenBank/DDBJ whole genome shotgun (WGS) entry which is preliminary data.</text>
</comment>
<dbReference type="AlphaFoldDB" id="A0AAW1WX34"/>
<protein>
    <submittedName>
        <fullName evidence="2">Uncharacterized protein</fullName>
    </submittedName>
</protein>
<evidence type="ECO:0000313" key="2">
    <source>
        <dbReference type="EMBL" id="KAK9927870.1"/>
    </source>
</evidence>
<feature type="compositionally biased region" description="Basic and acidic residues" evidence="1">
    <location>
        <begin position="82"/>
        <end position="96"/>
    </location>
</feature>
<feature type="region of interest" description="Disordered" evidence="1">
    <location>
        <begin position="62"/>
        <end position="109"/>
    </location>
</feature>
<gene>
    <name evidence="2" type="ORF">M0R45_025036</name>
</gene>
<dbReference type="Proteomes" id="UP001457282">
    <property type="component" value="Unassembled WGS sequence"/>
</dbReference>
<name>A0AAW1WX34_RUBAR</name>
<reference evidence="2 3" key="1">
    <citation type="journal article" date="2023" name="G3 (Bethesda)">
        <title>A chromosome-length genome assembly and annotation of blackberry (Rubus argutus, cv. 'Hillquist').</title>
        <authorList>
            <person name="Bruna T."/>
            <person name="Aryal R."/>
            <person name="Dudchenko O."/>
            <person name="Sargent D.J."/>
            <person name="Mead D."/>
            <person name="Buti M."/>
            <person name="Cavallini A."/>
            <person name="Hytonen T."/>
            <person name="Andres J."/>
            <person name="Pham M."/>
            <person name="Weisz D."/>
            <person name="Mascagni F."/>
            <person name="Usai G."/>
            <person name="Natali L."/>
            <person name="Bassil N."/>
            <person name="Fernandez G.E."/>
            <person name="Lomsadze A."/>
            <person name="Armour M."/>
            <person name="Olukolu B."/>
            <person name="Poorten T."/>
            <person name="Britton C."/>
            <person name="Davik J."/>
            <person name="Ashrafi H."/>
            <person name="Aiden E.L."/>
            <person name="Borodovsky M."/>
            <person name="Worthington M."/>
        </authorList>
    </citation>
    <scope>NUCLEOTIDE SEQUENCE [LARGE SCALE GENOMIC DNA]</scope>
    <source>
        <strain evidence="2">PI 553951</strain>
    </source>
</reference>